<dbReference type="EMBL" id="CP031769">
    <property type="protein sequence ID" value="AXR05829.1"/>
    <property type="molecule type" value="Genomic_DNA"/>
</dbReference>
<dbReference type="SUPFAM" id="SSF89957">
    <property type="entry name" value="MTH1187/YkoF-like"/>
    <property type="match status" value="1"/>
</dbReference>
<gene>
    <name evidence="1" type="ORF">D0Y50_05220</name>
</gene>
<evidence type="ECO:0000313" key="1">
    <source>
        <dbReference type="EMBL" id="AXR05829.1"/>
    </source>
</evidence>
<organism evidence="1 2">
    <name type="scientific">Salinimonas sediminis</name>
    <dbReference type="NCBI Taxonomy" id="2303538"/>
    <lineage>
        <taxon>Bacteria</taxon>
        <taxon>Pseudomonadati</taxon>
        <taxon>Pseudomonadota</taxon>
        <taxon>Gammaproteobacteria</taxon>
        <taxon>Alteromonadales</taxon>
        <taxon>Alteromonadaceae</taxon>
        <taxon>Alteromonas/Salinimonas group</taxon>
        <taxon>Salinimonas</taxon>
    </lineage>
</organism>
<dbReference type="OrthoDB" id="164222at2"/>
<keyword evidence="2" id="KW-1185">Reference proteome</keyword>
<dbReference type="AlphaFoldDB" id="A0A346NJX2"/>
<evidence type="ECO:0000313" key="2">
    <source>
        <dbReference type="Proteomes" id="UP000262073"/>
    </source>
</evidence>
<dbReference type="InterPro" id="IPR029756">
    <property type="entry name" value="MTH1187/YkoF-like"/>
</dbReference>
<name>A0A346NJX2_9ALTE</name>
<sequence length="90" mass="10020">MQVMVEISLYPLANQYIEPIKAFIERINSYPDVTIATCSTSTQISGDYAVVMQMLGTEMQRTHQAVGQAIFVAKFLNFDAMQSNQPQSAP</sequence>
<dbReference type="KEGG" id="salm:D0Y50_05220"/>
<protein>
    <recommendedName>
        <fullName evidence="3">Thiamin/hydroxymethyl pyrimidine-binding YkoF putative domain-containing protein</fullName>
    </recommendedName>
</protein>
<dbReference type="Gene3D" id="3.30.70.930">
    <property type="match status" value="1"/>
</dbReference>
<dbReference type="RefSeq" id="WP_108566444.1">
    <property type="nucleotide sequence ID" value="NZ_CP031769.1"/>
</dbReference>
<dbReference type="Proteomes" id="UP000262073">
    <property type="component" value="Chromosome"/>
</dbReference>
<proteinExistence type="predicted"/>
<reference evidence="1 2" key="1">
    <citation type="submission" date="2018-08" db="EMBL/GenBank/DDBJ databases">
        <title>Salinimonas sediminis sp. nov., a piezophilic bacterium isolated from a deep-sea sediment sample from the New Britain Trench.</title>
        <authorList>
            <person name="Cao J."/>
        </authorList>
    </citation>
    <scope>NUCLEOTIDE SEQUENCE [LARGE SCALE GENOMIC DNA]</scope>
    <source>
        <strain evidence="1 2">N102</strain>
    </source>
</reference>
<evidence type="ECO:0008006" key="3">
    <source>
        <dbReference type="Google" id="ProtNLM"/>
    </source>
</evidence>
<accession>A0A346NJX2</accession>